<accession>A0A520KR71</accession>
<dbReference type="PANTHER" id="PTHR13754">
    <property type="entry name" value="METALLO-BETA-LACTAMASE SUPERFAMILY PROTEIN"/>
    <property type="match status" value="1"/>
</dbReference>
<name>A0A520KR71_METT2</name>
<evidence type="ECO:0000313" key="3">
    <source>
        <dbReference type="Proteomes" id="UP000317158"/>
    </source>
</evidence>
<dbReference type="PANTHER" id="PTHR13754:SF13">
    <property type="entry name" value="METALLO-BETA-LACTAMASE SUPERFAMILY PROTEIN (AFU_ORTHOLOGUE AFUA_3G07630)"/>
    <property type="match status" value="1"/>
</dbReference>
<comment type="caution">
    <text evidence="2">The sequence shown here is derived from an EMBL/GenBank/DDBJ whole genome shotgun (WGS) entry which is preliminary data.</text>
</comment>
<dbReference type="EMBL" id="RXIF01000012">
    <property type="protein sequence ID" value="RZN63854.1"/>
    <property type="molecule type" value="Genomic_DNA"/>
</dbReference>
<evidence type="ECO:0000313" key="2">
    <source>
        <dbReference type="EMBL" id="RZN63854.1"/>
    </source>
</evidence>
<protein>
    <submittedName>
        <fullName evidence="2">MBL fold metallo-hydrolase</fullName>
    </submittedName>
</protein>
<dbReference type="GO" id="GO:0016787">
    <property type="term" value="F:hydrolase activity"/>
    <property type="evidence" value="ECO:0007669"/>
    <property type="project" value="UniProtKB-KW"/>
</dbReference>
<dbReference type="InterPro" id="IPR052926">
    <property type="entry name" value="Metallo-beta-lactamase_dom"/>
</dbReference>
<dbReference type="InterPro" id="IPR036866">
    <property type="entry name" value="RibonucZ/Hydroxyglut_hydro"/>
</dbReference>
<dbReference type="GO" id="GO:0016740">
    <property type="term" value="F:transferase activity"/>
    <property type="evidence" value="ECO:0007669"/>
    <property type="project" value="TreeGrafter"/>
</dbReference>
<dbReference type="Gene3D" id="3.60.15.10">
    <property type="entry name" value="Ribonuclease Z/Hydroxyacylglutathione hydrolase-like"/>
    <property type="match status" value="1"/>
</dbReference>
<proteinExistence type="predicted"/>
<gene>
    <name evidence="2" type="ORF">EF806_06380</name>
</gene>
<sequence>MTILTIVYDDRTNYYGGNIKADRGLSYFINGENLLFDAGRDGRILLDNMEALGVDVKSIKKIVISHDHEEHIGGLFDILELNSDIDVYGLSSFSPDILKKIKKMANLIIVEEPTYISEKIFSTGPLGKSIKEQSLAIKTGEGFLVLTGCAHSSIAQIFKIVSKKGNIFGIIGGVHSLDETDIFMLKNLPFLAFMHCTPIEEIEKISSNIKKIGVGNVIFL</sequence>
<organism evidence="2 3">
    <name type="scientific">Methanoliparum thermophilum</name>
    <dbReference type="NCBI Taxonomy" id="2491083"/>
    <lineage>
        <taxon>Archaea</taxon>
        <taxon>Methanobacteriati</taxon>
        <taxon>Methanobacteriota</taxon>
        <taxon>Candidatus Methanoliparia</taxon>
        <taxon>Candidatus Methanoliparales</taxon>
        <taxon>Candidatus Methanoliparaceae</taxon>
        <taxon>Candidatus Methanoliparum</taxon>
    </lineage>
</organism>
<dbReference type="InterPro" id="IPR041712">
    <property type="entry name" value="DHPS-like_MBL-fold"/>
</dbReference>
<dbReference type="Proteomes" id="UP000317158">
    <property type="component" value="Unassembled WGS sequence"/>
</dbReference>
<feature type="domain" description="Metallo-beta-lactamase" evidence="1">
    <location>
        <begin position="23"/>
        <end position="81"/>
    </location>
</feature>
<dbReference type="AlphaFoldDB" id="A0A520KR71"/>
<evidence type="ECO:0000259" key="1">
    <source>
        <dbReference type="Pfam" id="PF00753"/>
    </source>
</evidence>
<dbReference type="CDD" id="cd07713">
    <property type="entry name" value="DHPS-like_MBL-fold"/>
    <property type="match status" value="1"/>
</dbReference>
<keyword evidence="2" id="KW-0378">Hydrolase</keyword>
<dbReference type="InterPro" id="IPR001279">
    <property type="entry name" value="Metallo-B-lactamas"/>
</dbReference>
<dbReference type="SUPFAM" id="SSF56281">
    <property type="entry name" value="Metallo-hydrolase/oxidoreductase"/>
    <property type="match status" value="1"/>
</dbReference>
<reference evidence="2 3" key="1">
    <citation type="journal article" date="2019" name="Nat. Microbiol.">
        <title>Wide diversity of methane and short-chain alkane metabolisms in uncultured archaea.</title>
        <authorList>
            <person name="Borrel G."/>
            <person name="Adam P.S."/>
            <person name="McKay L.J."/>
            <person name="Chen L.X."/>
            <person name="Sierra-Garcia I.N."/>
            <person name="Sieber C.M."/>
            <person name="Letourneur Q."/>
            <person name="Ghozlane A."/>
            <person name="Andersen G.L."/>
            <person name="Li W.J."/>
            <person name="Hallam S.J."/>
            <person name="Muyzer G."/>
            <person name="de Oliveira V.M."/>
            <person name="Inskeep W.P."/>
            <person name="Banfield J.F."/>
            <person name="Gribaldo S."/>
        </authorList>
    </citation>
    <scope>NUCLEOTIDE SEQUENCE [LARGE SCALE GENOMIC DNA]</scope>
    <source>
        <strain evidence="2">NM1a</strain>
    </source>
</reference>
<dbReference type="Pfam" id="PF00753">
    <property type="entry name" value="Lactamase_B"/>
    <property type="match status" value="1"/>
</dbReference>